<keyword evidence="3" id="KW-1185">Reference proteome</keyword>
<reference evidence="2 3" key="1">
    <citation type="submission" date="2017-08" db="EMBL/GenBank/DDBJ databases">
        <title>Pusillimonas indicus sp. nov., a member of the family Alcaligenaceae isolated from surface seawater.</title>
        <authorList>
            <person name="Li J."/>
        </authorList>
    </citation>
    <scope>NUCLEOTIDE SEQUENCE [LARGE SCALE GENOMIC DNA]</scope>
    <source>
        <strain evidence="2 3">17-4A</strain>
    </source>
</reference>
<accession>A0ABX9N0Q0</accession>
<dbReference type="Proteomes" id="UP000266483">
    <property type="component" value="Unassembled WGS sequence"/>
</dbReference>
<dbReference type="EMBL" id="NQOU01000001">
    <property type="protein sequence ID" value="RII84351.1"/>
    <property type="molecule type" value="Genomic_DNA"/>
</dbReference>
<name>A0ABX9N0Q0_9BURK</name>
<keyword evidence="1" id="KW-1133">Transmembrane helix</keyword>
<evidence type="ECO:0000313" key="3">
    <source>
        <dbReference type="Proteomes" id="UP000266483"/>
    </source>
</evidence>
<organism evidence="2 3">
    <name type="scientific">Neopusillimonas maritima</name>
    <dbReference type="NCBI Taxonomy" id="2026239"/>
    <lineage>
        <taxon>Bacteria</taxon>
        <taxon>Pseudomonadati</taxon>
        <taxon>Pseudomonadota</taxon>
        <taxon>Betaproteobacteria</taxon>
        <taxon>Burkholderiales</taxon>
        <taxon>Alcaligenaceae</taxon>
        <taxon>Neopusillimonas</taxon>
    </lineage>
</organism>
<keyword evidence="1" id="KW-0812">Transmembrane</keyword>
<evidence type="ECO:0000313" key="2">
    <source>
        <dbReference type="EMBL" id="RII84351.1"/>
    </source>
</evidence>
<comment type="caution">
    <text evidence="2">The sequence shown here is derived from an EMBL/GenBank/DDBJ whole genome shotgun (WGS) entry which is preliminary data.</text>
</comment>
<protein>
    <submittedName>
        <fullName evidence="2">Uncharacterized protein</fullName>
    </submittedName>
</protein>
<keyword evidence="1" id="KW-0472">Membrane</keyword>
<dbReference type="RefSeq" id="WP_119441126.1">
    <property type="nucleotide sequence ID" value="NZ_CP170494.1"/>
</dbReference>
<feature type="transmembrane region" description="Helical" evidence="1">
    <location>
        <begin position="76"/>
        <end position="96"/>
    </location>
</feature>
<gene>
    <name evidence="2" type="ORF">CJO09_03830</name>
</gene>
<sequence length="98" mass="11252">MNDHNVTMTLKDLQPDYCLPPDQDAEIKEVCNGIEDCRRHLESIDQDAGRSAELMESIKVDVEAMRYQVIERMSRSHGAVTFPLWIIAALLAWIAFFK</sequence>
<proteinExistence type="predicted"/>
<evidence type="ECO:0000256" key="1">
    <source>
        <dbReference type="SAM" id="Phobius"/>
    </source>
</evidence>